<keyword evidence="3 6" id="KW-1133">Transmembrane helix</keyword>
<feature type="transmembrane region" description="Helical" evidence="6">
    <location>
        <begin position="292"/>
        <end position="314"/>
    </location>
</feature>
<dbReference type="PROSITE" id="PS50262">
    <property type="entry name" value="G_PROTEIN_RECEP_F1_2"/>
    <property type="match status" value="1"/>
</dbReference>
<feature type="domain" description="G-protein coupled receptors family 1 profile" evidence="7">
    <location>
        <begin position="56"/>
        <end position="347"/>
    </location>
</feature>
<dbReference type="GO" id="GO:0016020">
    <property type="term" value="C:membrane"/>
    <property type="evidence" value="ECO:0007669"/>
    <property type="project" value="UniProtKB-SubCell"/>
</dbReference>
<dbReference type="AlphaFoldDB" id="A0A1I7YLD9"/>
<evidence type="ECO:0000256" key="2">
    <source>
        <dbReference type="ARBA" id="ARBA00022692"/>
    </source>
</evidence>
<dbReference type="PANTHER" id="PTHR46641">
    <property type="entry name" value="FMRFAMIDE RECEPTOR-RELATED"/>
    <property type="match status" value="1"/>
</dbReference>
<keyword evidence="2 5" id="KW-0812">Transmembrane</keyword>
<keyword evidence="5" id="KW-0297">G-protein coupled receptor</keyword>
<sequence length="408" mass="46636">MESLLAEEDDLFLVGSSWTVCDMKTHNESSTETEAQIVWWTNVVSLPIIALVGIACNLLNIIILTNNKAARRIPSWNLLLALAVCDSMFLVFATLEVTPTSIQFLVESSVFNAIHSYTAVYIRTIASTLYKASVLIVVSFNVERYICVCYPLTSHRLCTTRNSRRAILISFVISFLCSLQWPIVYETTQCWDNDQDRYFYMITMSEDPTLQMYYRFMDYLSLIGFNMCPIVLLSALNIRLIITLRKVVDRDLVRRGLQNGEADRRESLIPDSGLTQDPEANMRQGQKFNANAMLFAVVILLFICVGPQAPARLLYECYDHYDTTAIIYQCISQQMVFLNAALNFCVYCLVSRRYRSLLKQSVKKLFGEALNQRFSLILNVWSKSSSTPAATVLDDQLKYDLIYQNSYT</sequence>
<keyword evidence="4 6" id="KW-0472">Membrane</keyword>
<evidence type="ECO:0000256" key="4">
    <source>
        <dbReference type="ARBA" id="ARBA00023136"/>
    </source>
</evidence>
<protein>
    <submittedName>
        <fullName evidence="9">G_PROTEIN_RECEP_F1_2 domain-containing protein</fullName>
    </submittedName>
</protein>
<evidence type="ECO:0000256" key="1">
    <source>
        <dbReference type="ARBA" id="ARBA00004370"/>
    </source>
</evidence>
<feature type="transmembrane region" description="Helical" evidence="6">
    <location>
        <begin position="166"/>
        <end position="184"/>
    </location>
</feature>
<comment type="similarity">
    <text evidence="5">Belongs to the G-protein coupled receptor 1 family.</text>
</comment>
<feature type="transmembrane region" description="Helical" evidence="6">
    <location>
        <begin position="219"/>
        <end position="242"/>
    </location>
</feature>
<evidence type="ECO:0000256" key="6">
    <source>
        <dbReference type="SAM" id="Phobius"/>
    </source>
</evidence>
<evidence type="ECO:0000259" key="7">
    <source>
        <dbReference type="PROSITE" id="PS50262"/>
    </source>
</evidence>
<comment type="subcellular location">
    <subcellularLocation>
        <location evidence="1">Membrane</location>
    </subcellularLocation>
</comment>
<dbReference type="Pfam" id="PF00001">
    <property type="entry name" value="7tm_1"/>
    <property type="match status" value="1"/>
</dbReference>
<feature type="transmembrane region" description="Helical" evidence="6">
    <location>
        <begin position="326"/>
        <end position="350"/>
    </location>
</feature>
<accession>A0A1I7YLD9</accession>
<feature type="transmembrane region" description="Helical" evidence="6">
    <location>
        <begin position="76"/>
        <end position="95"/>
    </location>
</feature>
<keyword evidence="5" id="KW-0807">Transducer</keyword>
<dbReference type="InterPro" id="IPR017452">
    <property type="entry name" value="GPCR_Rhodpsn_7TM"/>
</dbReference>
<dbReference type="PANTHER" id="PTHR46641:SF23">
    <property type="entry name" value="G-PROTEIN COUPLED RECEPTORS FAMILY 1 PROFILE DOMAIN-CONTAINING PROTEIN"/>
    <property type="match status" value="1"/>
</dbReference>
<dbReference type="WBParaSite" id="L893_g17534.t1">
    <property type="protein sequence ID" value="L893_g17534.t1"/>
    <property type="gene ID" value="L893_g17534"/>
</dbReference>
<proteinExistence type="inferred from homology"/>
<name>A0A1I7YLD9_9BILA</name>
<evidence type="ECO:0000256" key="3">
    <source>
        <dbReference type="ARBA" id="ARBA00022989"/>
    </source>
</evidence>
<reference evidence="9" key="1">
    <citation type="submission" date="2016-11" db="UniProtKB">
        <authorList>
            <consortium name="WormBaseParasite"/>
        </authorList>
    </citation>
    <scope>IDENTIFICATION</scope>
</reference>
<dbReference type="InterPro" id="IPR000276">
    <property type="entry name" value="GPCR_Rhodpsn"/>
</dbReference>
<organism evidence="8 9">
    <name type="scientific">Steinernema glaseri</name>
    <dbReference type="NCBI Taxonomy" id="37863"/>
    <lineage>
        <taxon>Eukaryota</taxon>
        <taxon>Metazoa</taxon>
        <taxon>Ecdysozoa</taxon>
        <taxon>Nematoda</taxon>
        <taxon>Chromadorea</taxon>
        <taxon>Rhabditida</taxon>
        <taxon>Tylenchina</taxon>
        <taxon>Panagrolaimomorpha</taxon>
        <taxon>Strongyloidoidea</taxon>
        <taxon>Steinernematidae</taxon>
        <taxon>Steinernema</taxon>
    </lineage>
</organism>
<dbReference type="PROSITE" id="PS00237">
    <property type="entry name" value="G_PROTEIN_RECEP_F1_1"/>
    <property type="match status" value="1"/>
</dbReference>
<dbReference type="InterPro" id="IPR052954">
    <property type="entry name" value="GPCR-Ligand_Int"/>
</dbReference>
<evidence type="ECO:0000256" key="5">
    <source>
        <dbReference type="RuleBase" id="RU000688"/>
    </source>
</evidence>
<feature type="transmembrane region" description="Helical" evidence="6">
    <location>
        <begin position="37"/>
        <end position="64"/>
    </location>
</feature>
<keyword evidence="5" id="KW-0675">Receptor</keyword>
<dbReference type="CDD" id="cd14978">
    <property type="entry name" value="7tmA_FMRFamide_R-like"/>
    <property type="match status" value="1"/>
</dbReference>
<keyword evidence="8" id="KW-1185">Reference proteome</keyword>
<dbReference type="PRINTS" id="PR00237">
    <property type="entry name" value="GPCRRHODOPSN"/>
</dbReference>
<dbReference type="Gene3D" id="1.20.1070.10">
    <property type="entry name" value="Rhodopsin 7-helix transmembrane proteins"/>
    <property type="match status" value="1"/>
</dbReference>
<dbReference type="SUPFAM" id="SSF81321">
    <property type="entry name" value="Family A G protein-coupled receptor-like"/>
    <property type="match status" value="1"/>
</dbReference>
<dbReference type="GO" id="GO:0004930">
    <property type="term" value="F:G protein-coupled receptor activity"/>
    <property type="evidence" value="ECO:0007669"/>
    <property type="project" value="UniProtKB-KW"/>
</dbReference>
<evidence type="ECO:0000313" key="9">
    <source>
        <dbReference type="WBParaSite" id="L893_g17534.t1"/>
    </source>
</evidence>
<dbReference type="Proteomes" id="UP000095287">
    <property type="component" value="Unplaced"/>
</dbReference>
<evidence type="ECO:0000313" key="8">
    <source>
        <dbReference type="Proteomes" id="UP000095287"/>
    </source>
</evidence>